<gene>
    <name evidence="12" type="ORF">GOP47_0003250</name>
</gene>
<keyword evidence="6" id="KW-0238">DNA-binding</keyword>
<evidence type="ECO:0000313" key="12">
    <source>
        <dbReference type="EMBL" id="KAI5083507.1"/>
    </source>
</evidence>
<keyword evidence="3" id="KW-0863">Zinc-finger</keyword>
<evidence type="ECO:0000256" key="4">
    <source>
        <dbReference type="ARBA" id="ARBA00022833"/>
    </source>
</evidence>
<evidence type="ECO:0000259" key="11">
    <source>
        <dbReference type="PROSITE" id="PS51523"/>
    </source>
</evidence>
<comment type="caution">
    <text evidence="12">The sequence shown here is derived from an EMBL/GenBank/DDBJ whole genome shotgun (WGS) entry which is preliminary data.</text>
</comment>
<evidence type="ECO:0000256" key="10">
    <source>
        <dbReference type="SAM" id="MobiDB-lite"/>
    </source>
</evidence>
<feature type="compositionally biased region" description="Low complexity" evidence="10">
    <location>
        <begin position="51"/>
        <end position="77"/>
    </location>
</feature>
<evidence type="ECO:0000256" key="8">
    <source>
        <dbReference type="ARBA" id="ARBA00023163"/>
    </source>
</evidence>
<proteinExistence type="predicted"/>
<dbReference type="SUPFAM" id="SSF46689">
    <property type="entry name" value="Homeodomain-like"/>
    <property type="match status" value="1"/>
</dbReference>
<keyword evidence="7" id="KW-0371">Homeobox</keyword>
<evidence type="ECO:0000256" key="5">
    <source>
        <dbReference type="ARBA" id="ARBA00023015"/>
    </source>
</evidence>
<evidence type="ECO:0000256" key="9">
    <source>
        <dbReference type="ARBA" id="ARBA00023242"/>
    </source>
</evidence>
<dbReference type="FunFam" id="1.10.10.60:FF:000257">
    <property type="entry name" value="Zinc-finger homeodomain protein 2"/>
    <property type="match status" value="1"/>
</dbReference>
<keyword evidence="8" id="KW-0804">Transcription</keyword>
<evidence type="ECO:0000256" key="6">
    <source>
        <dbReference type="ARBA" id="ARBA00023125"/>
    </source>
</evidence>
<dbReference type="Proteomes" id="UP000886520">
    <property type="component" value="Chromosome 3"/>
</dbReference>
<sequence length="461" mass="47818">MSSSLAMSGSFGDNNNIHADHRPAGEATGGSTPAAGSKAQQQQLLGGIAKSSNNISSTATANPTSSNNTSNNGLNRSSLTHANLFTSTRPADNHISNVSSGQAAPASDNLTLTKNNSSTISLSTGTNINASNNNSNNITNNLASGITNITRTNSGGNIASSHIASDKNNNSSANGGVRYRECLKNHAANMGGYAVDGCGEFMPSGEEGSLEALKCAACGCHRNFHRREINGSSIGATTSNSMSLLALPSTVNASNTSTSNSEYGEGDHNHCNTPIAGSGAAAPFPGHYNAGHMGGSLLPHLHHHHHHQYMQAWMGGKLMQPVGAGPGGPHAGMHVHHGAHAAGTGGAGQYSYMGMGPPGIGSGSGVGGAGHHYMHAGGGHGGGKRFRTKFTMEQREKMFEFSEKVGWRIHKHDEAAVQQFCAEAGVKRHVLKVWMHNNKNTFGKKLLRFPEAFNALPESSS</sequence>
<dbReference type="InterPro" id="IPR006455">
    <property type="entry name" value="Homeodomain_ZF_HD"/>
</dbReference>
<evidence type="ECO:0000313" key="13">
    <source>
        <dbReference type="Proteomes" id="UP000886520"/>
    </source>
</evidence>
<keyword evidence="4" id="KW-0862">Zinc</keyword>
<evidence type="ECO:0000256" key="7">
    <source>
        <dbReference type="ARBA" id="ARBA00023155"/>
    </source>
</evidence>
<evidence type="ECO:0000256" key="1">
    <source>
        <dbReference type="ARBA" id="ARBA00004123"/>
    </source>
</evidence>
<protein>
    <recommendedName>
        <fullName evidence="11">ZF-HD dimerization-type domain-containing protein</fullName>
    </recommendedName>
</protein>
<feature type="domain" description="ZF-HD dimerization-type" evidence="11">
    <location>
        <begin position="179"/>
        <end position="228"/>
    </location>
</feature>
<dbReference type="EMBL" id="JABFUD020000002">
    <property type="protein sequence ID" value="KAI5083507.1"/>
    <property type="molecule type" value="Genomic_DNA"/>
</dbReference>
<reference evidence="12" key="1">
    <citation type="submission" date="2021-01" db="EMBL/GenBank/DDBJ databases">
        <title>Adiantum capillus-veneris genome.</title>
        <authorList>
            <person name="Fang Y."/>
            <person name="Liao Q."/>
        </authorList>
    </citation>
    <scope>NUCLEOTIDE SEQUENCE</scope>
    <source>
        <strain evidence="12">H3</strain>
        <tissue evidence="12">Leaf</tissue>
    </source>
</reference>
<dbReference type="GO" id="GO:0003700">
    <property type="term" value="F:DNA-binding transcription factor activity"/>
    <property type="evidence" value="ECO:0007669"/>
    <property type="project" value="TreeGrafter"/>
</dbReference>
<dbReference type="PANTHER" id="PTHR31948">
    <property type="entry name" value="ZINC-FINGER HOMEODOMAIN PROTEIN 2"/>
    <property type="match status" value="1"/>
</dbReference>
<dbReference type="OrthoDB" id="1980731at2759"/>
<dbReference type="Gene3D" id="1.10.10.60">
    <property type="entry name" value="Homeodomain-like"/>
    <property type="match status" value="1"/>
</dbReference>
<dbReference type="GO" id="GO:0000976">
    <property type="term" value="F:transcription cis-regulatory region binding"/>
    <property type="evidence" value="ECO:0007669"/>
    <property type="project" value="TreeGrafter"/>
</dbReference>
<dbReference type="NCBIfam" id="TIGR01565">
    <property type="entry name" value="homeo_ZF_HD"/>
    <property type="match status" value="1"/>
</dbReference>
<keyword evidence="5" id="KW-0805">Transcription regulation</keyword>
<dbReference type="GO" id="GO:0008270">
    <property type="term" value="F:zinc ion binding"/>
    <property type="evidence" value="ECO:0007669"/>
    <property type="project" value="UniProtKB-KW"/>
</dbReference>
<feature type="region of interest" description="Disordered" evidence="10">
    <location>
        <begin position="90"/>
        <end position="112"/>
    </location>
</feature>
<feature type="compositionally biased region" description="Polar residues" evidence="10">
    <location>
        <begin position="1"/>
        <end position="17"/>
    </location>
</feature>
<keyword evidence="13" id="KW-1185">Reference proteome</keyword>
<dbReference type="InterPro" id="IPR009057">
    <property type="entry name" value="Homeodomain-like_sf"/>
</dbReference>
<dbReference type="AlphaFoldDB" id="A0A9D4VC48"/>
<organism evidence="12 13">
    <name type="scientific">Adiantum capillus-veneris</name>
    <name type="common">Maidenhair fern</name>
    <dbReference type="NCBI Taxonomy" id="13818"/>
    <lineage>
        <taxon>Eukaryota</taxon>
        <taxon>Viridiplantae</taxon>
        <taxon>Streptophyta</taxon>
        <taxon>Embryophyta</taxon>
        <taxon>Tracheophyta</taxon>
        <taxon>Polypodiopsida</taxon>
        <taxon>Polypodiidae</taxon>
        <taxon>Polypodiales</taxon>
        <taxon>Pteridineae</taxon>
        <taxon>Pteridaceae</taxon>
        <taxon>Vittarioideae</taxon>
        <taxon>Adiantum</taxon>
    </lineage>
</organism>
<dbReference type="PANTHER" id="PTHR31948:SF140">
    <property type="entry name" value="ZINC-FINGER HOMEODOMAIN PROTEIN 2"/>
    <property type="match status" value="1"/>
</dbReference>
<comment type="subcellular location">
    <subcellularLocation>
        <location evidence="1">Nucleus</location>
    </subcellularLocation>
</comment>
<evidence type="ECO:0000256" key="2">
    <source>
        <dbReference type="ARBA" id="ARBA00022723"/>
    </source>
</evidence>
<keyword evidence="9" id="KW-0539">Nucleus</keyword>
<dbReference type="PROSITE" id="PS51523">
    <property type="entry name" value="ZF_HD_DIMER"/>
    <property type="match status" value="1"/>
</dbReference>
<dbReference type="InterPro" id="IPR006456">
    <property type="entry name" value="ZF_HD_homeobox_Cys/His_dimer"/>
</dbReference>
<feature type="region of interest" description="Disordered" evidence="10">
    <location>
        <begin position="1"/>
        <end position="77"/>
    </location>
</feature>
<accession>A0A9D4VC48</accession>
<dbReference type="GO" id="GO:0050793">
    <property type="term" value="P:regulation of developmental process"/>
    <property type="evidence" value="ECO:0007669"/>
    <property type="project" value="TreeGrafter"/>
</dbReference>
<dbReference type="GO" id="GO:0005634">
    <property type="term" value="C:nucleus"/>
    <property type="evidence" value="ECO:0007669"/>
    <property type="project" value="UniProtKB-SubCell"/>
</dbReference>
<keyword evidence="2" id="KW-0479">Metal-binding</keyword>
<dbReference type="Pfam" id="PF04770">
    <property type="entry name" value="ZF-HD_dimer"/>
    <property type="match status" value="1"/>
</dbReference>
<name>A0A9D4VC48_ADICA</name>
<dbReference type="NCBIfam" id="TIGR01566">
    <property type="entry name" value="ZF_HD_prot_N"/>
    <property type="match status" value="1"/>
</dbReference>
<evidence type="ECO:0000256" key="3">
    <source>
        <dbReference type="ARBA" id="ARBA00022771"/>
    </source>
</evidence>